<feature type="domain" description="Flagellar motor switch protein FliN-like C-terminal" evidence="12">
    <location>
        <begin position="245"/>
        <end position="313"/>
    </location>
</feature>
<dbReference type="SUPFAM" id="SSF101801">
    <property type="entry name" value="Surface presentation of antigens (SPOA)"/>
    <property type="match status" value="1"/>
</dbReference>
<comment type="subcellular location">
    <subcellularLocation>
        <location evidence="1">Bacterial flagellum basal body</location>
    </subcellularLocation>
    <subcellularLocation>
        <location evidence="2">Cell membrane</location>
        <topology evidence="2">Peripheral membrane protein</topology>
    </subcellularLocation>
</comment>
<dbReference type="Proteomes" id="UP000002043">
    <property type="component" value="Chromosome"/>
</dbReference>
<gene>
    <name evidence="13" type="ordered locus">Thal_0655</name>
</gene>
<dbReference type="PANTHER" id="PTHR30034:SF6">
    <property type="entry name" value="YOP PROTEINS TRANSLOCATION PROTEIN Q"/>
    <property type="match status" value="1"/>
</dbReference>
<evidence type="ECO:0000256" key="10">
    <source>
        <dbReference type="ARBA" id="ARBA00025044"/>
    </source>
</evidence>
<comment type="similarity">
    <text evidence="3">Belongs to the FliM family.</text>
</comment>
<sequence length="315" mass="35420">MAEEFLSQEEVNLLLQALGKEEETKTTVTHKEVKPLDISTLEHISASRIAGLELILERWVSSLKRSLSSVMVSIPAVLKEGVSVVRFSEFVSQLPFPSAIGFFNVHPLRGVSMLVLDPRIIYMTVSSLFGGPPKPYKIEGKEFTKIELRIVQKILEICYRELEEVWNTVMEVKVIPQGLETNPSLLTIARPKEKFIVLKLLVSLEGSEGYMYLAIPEESLDPYKEVLKGITELRSPEVSNKLLQALEEIPLNLEVILGRQKIQLGDLLNMKVGDTMILQKGLREPVEVRVSGVPKALAFLGQVGKRKAIKILRFY</sequence>
<keyword evidence="13" id="KW-0966">Cell projection</keyword>
<dbReference type="Gene3D" id="3.40.1550.10">
    <property type="entry name" value="CheC-like"/>
    <property type="match status" value="1"/>
</dbReference>
<evidence type="ECO:0000256" key="3">
    <source>
        <dbReference type="ARBA" id="ARBA00011049"/>
    </source>
</evidence>
<evidence type="ECO:0000313" key="14">
    <source>
        <dbReference type="Proteomes" id="UP000002043"/>
    </source>
</evidence>
<dbReference type="NCBIfam" id="TIGR01397">
    <property type="entry name" value="fliM_switch"/>
    <property type="match status" value="1"/>
</dbReference>
<dbReference type="InterPro" id="IPR036429">
    <property type="entry name" value="SpoA-like_sf"/>
</dbReference>
<dbReference type="GO" id="GO:0071978">
    <property type="term" value="P:bacterial-type flagellum-dependent swarming motility"/>
    <property type="evidence" value="ECO:0007669"/>
    <property type="project" value="TreeGrafter"/>
</dbReference>
<dbReference type="Pfam" id="PF02154">
    <property type="entry name" value="FliM"/>
    <property type="match status" value="1"/>
</dbReference>
<keyword evidence="6" id="KW-0145">Chemotaxis</keyword>
<keyword evidence="9" id="KW-0975">Bacterial flagellum</keyword>
<comment type="function">
    <text evidence="10">FliM is one of three proteins (FliG, FliN, FliM) that forms the rotor-mounted switch complex (C ring), located at the base of the basal body. This complex interacts with the CheY and CheZ chemotaxis proteins, in addition to contacting components of the motor that determine the direction of flagellar rotation.</text>
</comment>
<evidence type="ECO:0000256" key="9">
    <source>
        <dbReference type="ARBA" id="ARBA00023143"/>
    </source>
</evidence>
<dbReference type="PANTHER" id="PTHR30034">
    <property type="entry name" value="FLAGELLAR MOTOR SWITCH PROTEIN FLIM"/>
    <property type="match status" value="1"/>
</dbReference>
<dbReference type="PRINTS" id="PR00955">
    <property type="entry name" value="FLGMOTORFLIM"/>
</dbReference>
<keyword evidence="13" id="KW-0969">Cilium</keyword>
<dbReference type="CDD" id="cd17908">
    <property type="entry name" value="FliM"/>
    <property type="match status" value="1"/>
</dbReference>
<dbReference type="Pfam" id="PF01052">
    <property type="entry name" value="FliMN_C"/>
    <property type="match status" value="1"/>
</dbReference>
<dbReference type="EMBL" id="CP001931">
    <property type="protein sequence ID" value="ADC89288.1"/>
    <property type="molecule type" value="Genomic_DNA"/>
</dbReference>
<keyword evidence="8" id="KW-0472">Membrane</keyword>
<dbReference type="SUPFAM" id="SSF103039">
    <property type="entry name" value="CheC-like"/>
    <property type="match status" value="1"/>
</dbReference>
<keyword evidence="14" id="KW-1185">Reference proteome</keyword>
<accession>D3SQ51</accession>
<evidence type="ECO:0000313" key="13">
    <source>
        <dbReference type="EMBL" id="ADC89288.1"/>
    </source>
</evidence>
<dbReference type="InterPro" id="IPR001689">
    <property type="entry name" value="Flag_FliM"/>
</dbReference>
<keyword evidence="7" id="KW-0283">Flagellar rotation</keyword>
<dbReference type="InterPro" id="IPR001543">
    <property type="entry name" value="FliN-like_C"/>
</dbReference>
<dbReference type="GO" id="GO:0005886">
    <property type="term" value="C:plasma membrane"/>
    <property type="evidence" value="ECO:0007669"/>
    <property type="project" value="UniProtKB-SubCell"/>
</dbReference>
<dbReference type="AlphaFoldDB" id="D3SQ51"/>
<dbReference type="OrthoDB" id="9806941at2"/>
<dbReference type="Gene3D" id="2.30.330.10">
    <property type="entry name" value="SpoA-like"/>
    <property type="match status" value="1"/>
</dbReference>
<dbReference type="STRING" id="638303.Thal_0655"/>
<evidence type="ECO:0000256" key="5">
    <source>
        <dbReference type="ARBA" id="ARBA00022475"/>
    </source>
</evidence>
<evidence type="ECO:0000256" key="2">
    <source>
        <dbReference type="ARBA" id="ARBA00004202"/>
    </source>
</evidence>
<dbReference type="GO" id="GO:0003774">
    <property type="term" value="F:cytoskeletal motor activity"/>
    <property type="evidence" value="ECO:0007669"/>
    <property type="project" value="InterPro"/>
</dbReference>
<evidence type="ECO:0000256" key="7">
    <source>
        <dbReference type="ARBA" id="ARBA00022779"/>
    </source>
</evidence>
<dbReference type="HOGENOM" id="CLU_052646_1_2_0"/>
<keyword evidence="5" id="KW-1003">Cell membrane</keyword>
<dbReference type="eggNOG" id="COG1868">
    <property type="taxonomic scope" value="Bacteria"/>
</dbReference>
<dbReference type="InterPro" id="IPR028976">
    <property type="entry name" value="CheC-like_sf"/>
</dbReference>
<name>D3SQ51_THEAH</name>
<organism evidence="13 14">
    <name type="scientific">Thermocrinis albus (strain DSM 14484 / JCM 11386 / HI 11/12)</name>
    <dbReference type="NCBI Taxonomy" id="638303"/>
    <lineage>
        <taxon>Bacteria</taxon>
        <taxon>Pseudomonadati</taxon>
        <taxon>Aquificota</taxon>
        <taxon>Aquificia</taxon>
        <taxon>Aquificales</taxon>
        <taxon>Aquificaceae</taxon>
        <taxon>Thermocrinis</taxon>
    </lineage>
</organism>
<dbReference type="GO" id="GO:0050918">
    <property type="term" value="P:positive chemotaxis"/>
    <property type="evidence" value="ECO:0007669"/>
    <property type="project" value="TreeGrafter"/>
</dbReference>
<evidence type="ECO:0000256" key="1">
    <source>
        <dbReference type="ARBA" id="ARBA00004117"/>
    </source>
</evidence>
<protein>
    <recommendedName>
        <fullName evidence="4 11">Flagellar motor switch protein FliM</fullName>
    </recommendedName>
</protein>
<proteinExistence type="inferred from homology"/>
<dbReference type="KEGG" id="tal:Thal_0655"/>
<dbReference type="RefSeq" id="WP_012991695.1">
    <property type="nucleotide sequence ID" value="NC_013894.1"/>
</dbReference>
<dbReference type="GO" id="GO:0009425">
    <property type="term" value="C:bacterial-type flagellum basal body"/>
    <property type="evidence" value="ECO:0007669"/>
    <property type="project" value="UniProtKB-SubCell"/>
</dbReference>
<evidence type="ECO:0000256" key="6">
    <source>
        <dbReference type="ARBA" id="ARBA00022500"/>
    </source>
</evidence>
<evidence type="ECO:0000256" key="4">
    <source>
        <dbReference type="ARBA" id="ARBA00021898"/>
    </source>
</evidence>
<evidence type="ECO:0000256" key="8">
    <source>
        <dbReference type="ARBA" id="ARBA00023136"/>
    </source>
</evidence>
<reference evidence="14" key="1">
    <citation type="journal article" date="2010" name="Stand. Genomic Sci.">
        <title>Complete genome sequence of Thermocrinis albus type strain (HI 11/12T).</title>
        <authorList>
            <person name="Wirth R."/>
            <person name="Sikorski J."/>
            <person name="Brambilla E."/>
            <person name="Misra M."/>
            <person name="Lapidus A."/>
            <person name="Copeland A."/>
            <person name="Nolan M."/>
            <person name="Lucas S."/>
            <person name="Chen F."/>
            <person name="Tice H."/>
            <person name="Cheng J.F."/>
            <person name="Han C."/>
            <person name="Detter J.C."/>
            <person name="Tapia R."/>
            <person name="Bruce D."/>
            <person name="Goodwin L."/>
            <person name="Pitluck S."/>
            <person name="Pati A."/>
            <person name="Anderson I."/>
            <person name="Ivanova N."/>
            <person name="Mavromatis K."/>
            <person name="Mikhailova N."/>
            <person name="Chen A."/>
            <person name="Palaniappan K."/>
            <person name="Bilek Y."/>
            <person name="Hader T."/>
            <person name="Land M."/>
            <person name="Hauser L."/>
            <person name="Chang Y.J."/>
            <person name="Jeffries C.D."/>
            <person name="Tindall B.J."/>
            <person name="Rohde M."/>
            <person name="Goker M."/>
            <person name="Bristow J."/>
            <person name="Eisen J.A."/>
            <person name="Markowitz V."/>
            <person name="Hugenholtz P."/>
            <person name="Kyrpides N.C."/>
            <person name="Klenk H.P."/>
        </authorList>
    </citation>
    <scope>NUCLEOTIDE SEQUENCE [LARGE SCALE GENOMIC DNA]</scope>
    <source>
        <strain evidence="14">DSM 14484 / JCM 11386 / HI 11/12</strain>
    </source>
</reference>
<evidence type="ECO:0000256" key="11">
    <source>
        <dbReference type="NCBIfam" id="TIGR01397"/>
    </source>
</evidence>
<evidence type="ECO:0000259" key="12">
    <source>
        <dbReference type="Pfam" id="PF01052"/>
    </source>
</evidence>
<dbReference type="PIRSF" id="PIRSF002888">
    <property type="entry name" value="FliM"/>
    <property type="match status" value="1"/>
</dbReference>
<keyword evidence="13" id="KW-0282">Flagellum</keyword>